<evidence type="ECO:0000313" key="4">
    <source>
        <dbReference type="Proteomes" id="UP000605086"/>
    </source>
</evidence>
<dbReference type="InterPro" id="IPR011006">
    <property type="entry name" value="CheY-like_superfamily"/>
</dbReference>
<name>A0ABX2KKU0_9PROT</name>
<sequence length="135" mass="15346">MRTQNNKAVQNISDRKFVLLIENSMCLRMAMKTLVEMWGYDVLDASSARQTFPALKEVQKPPDVMISDHHPLEIQSGIDSILAIRALSNKRFPAILLTNDFVFPDDSLTAEEINLLRKPIDPHQLRTLLATMTII</sequence>
<dbReference type="InterPro" id="IPR001789">
    <property type="entry name" value="Sig_transdc_resp-reg_receiver"/>
</dbReference>
<feature type="modified residue" description="4-aspartylphosphate" evidence="1">
    <location>
        <position position="68"/>
    </location>
</feature>
<dbReference type="Gene3D" id="3.40.50.2300">
    <property type="match status" value="1"/>
</dbReference>
<dbReference type="SMART" id="SM00448">
    <property type="entry name" value="REC"/>
    <property type="match status" value="1"/>
</dbReference>
<dbReference type="Proteomes" id="UP000605086">
    <property type="component" value="Unassembled WGS sequence"/>
</dbReference>
<reference evidence="3 4" key="1">
    <citation type="submission" date="2019-10" db="EMBL/GenBank/DDBJ databases">
        <title>Genome sequence of Azospirillum melinis.</title>
        <authorList>
            <person name="Ambrosini A."/>
            <person name="Sant'Anna F.H."/>
            <person name="Cassan F.D."/>
            <person name="Souza E.M."/>
            <person name="Passaglia L.M.P."/>
        </authorList>
    </citation>
    <scope>NUCLEOTIDE SEQUENCE [LARGE SCALE GENOMIC DNA]</scope>
    <source>
        <strain evidence="3 4">TMCY0552</strain>
    </source>
</reference>
<proteinExistence type="predicted"/>
<evidence type="ECO:0000313" key="3">
    <source>
        <dbReference type="EMBL" id="NUB02051.1"/>
    </source>
</evidence>
<dbReference type="EMBL" id="WHOS01000034">
    <property type="protein sequence ID" value="NUB02051.1"/>
    <property type="molecule type" value="Genomic_DNA"/>
</dbReference>
<feature type="domain" description="Response regulatory" evidence="2">
    <location>
        <begin position="17"/>
        <end position="133"/>
    </location>
</feature>
<dbReference type="PROSITE" id="PS50110">
    <property type="entry name" value="RESPONSE_REGULATORY"/>
    <property type="match status" value="1"/>
</dbReference>
<comment type="caution">
    <text evidence="3">The sequence shown here is derived from an EMBL/GenBank/DDBJ whole genome shotgun (WGS) entry which is preliminary data.</text>
</comment>
<protein>
    <submittedName>
        <fullName evidence="3">Response regulator</fullName>
    </submittedName>
</protein>
<keyword evidence="4" id="KW-1185">Reference proteome</keyword>
<dbReference type="RefSeq" id="WP_174473073.1">
    <property type="nucleotide sequence ID" value="NZ_JAGINN010000029.1"/>
</dbReference>
<dbReference type="SUPFAM" id="SSF52172">
    <property type="entry name" value="CheY-like"/>
    <property type="match status" value="1"/>
</dbReference>
<keyword evidence="1" id="KW-0597">Phosphoprotein</keyword>
<evidence type="ECO:0000256" key="1">
    <source>
        <dbReference type="PROSITE-ProRule" id="PRU00169"/>
    </source>
</evidence>
<evidence type="ECO:0000259" key="2">
    <source>
        <dbReference type="PROSITE" id="PS50110"/>
    </source>
</evidence>
<gene>
    <name evidence="3" type="ORF">GBZ48_22650</name>
</gene>
<dbReference type="Pfam" id="PF00072">
    <property type="entry name" value="Response_reg"/>
    <property type="match status" value="1"/>
</dbReference>
<accession>A0ABX2KKU0</accession>
<organism evidence="3 4">
    <name type="scientific">Azospirillum melinis</name>
    <dbReference type="NCBI Taxonomy" id="328839"/>
    <lineage>
        <taxon>Bacteria</taxon>
        <taxon>Pseudomonadati</taxon>
        <taxon>Pseudomonadota</taxon>
        <taxon>Alphaproteobacteria</taxon>
        <taxon>Rhodospirillales</taxon>
        <taxon>Azospirillaceae</taxon>
        <taxon>Azospirillum</taxon>
    </lineage>
</organism>